<evidence type="ECO:0000313" key="1">
    <source>
        <dbReference type="EMBL" id="MDT2543437.1"/>
    </source>
</evidence>
<reference evidence="1" key="1">
    <citation type="submission" date="2023-03" db="EMBL/GenBank/DDBJ databases">
        <authorList>
            <person name="Shen W."/>
            <person name="Cai J."/>
        </authorList>
    </citation>
    <scope>NUCLEOTIDE SEQUENCE</scope>
    <source>
        <strain evidence="1">Y15</strain>
    </source>
</reference>
<comment type="caution">
    <text evidence="1">The sequence shown here is derived from an EMBL/GenBank/DDBJ whole genome shotgun (WGS) entry which is preliminary data.</text>
</comment>
<dbReference type="RefSeq" id="WP_218256342.1">
    <property type="nucleotide sequence ID" value="NZ_CP072888.1"/>
</dbReference>
<dbReference type="Proteomes" id="UP001254770">
    <property type="component" value="Unassembled WGS sequence"/>
</dbReference>
<dbReference type="GeneID" id="67038622"/>
<organism evidence="1 2">
    <name type="scientific">Enterococcus raffinosus</name>
    <dbReference type="NCBI Taxonomy" id="71452"/>
    <lineage>
        <taxon>Bacteria</taxon>
        <taxon>Bacillati</taxon>
        <taxon>Bacillota</taxon>
        <taxon>Bacilli</taxon>
        <taxon>Lactobacillales</taxon>
        <taxon>Enterococcaceae</taxon>
        <taxon>Enterococcus</taxon>
    </lineage>
</organism>
<evidence type="ECO:0000313" key="2">
    <source>
        <dbReference type="Proteomes" id="UP001254770"/>
    </source>
</evidence>
<name>A0AAP5NB70_9ENTE</name>
<proteinExistence type="predicted"/>
<dbReference type="EMBL" id="JARPXL010000002">
    <property type="protein sequence ID" value="MDT2543437.1"/>
    <property type="molecule type" value="Genomic_DNA"/>
</dbReference>
<protein>
    <submittedName>
        <fullName evidence="1">Uncharacterized protein</fullName>
    </submittedName>
</protein>
<accession>A0AAP5NB70</accession>
<sequence length="105" mass="12043">MKKVVALVGVLGAAFLFFWFTQRKDVAVEEQETPDFSQTEQVAPSEDFFTNRDLNELEKVTYSRHKELMEDLTGEGKLVRKATQKEFVGAKVNDDGLSWTGYFEK</sequence>
<dbReference type="AlphaFoldDB" id="A0AAP5NB70"/>
<gene>
    <name evidence="1" type="ORF">P7D69_03625</name>
</gene>